<evidence type="ECO:0000313" key="11">
    <source>
        <dbReference type="EMBL" id="GGG04040.1"/>
    </source>
</evidence>
<dbReference type="Pfam" id="PF05504">
    <property type="entry name" value="Spore_GerAC"/>
    <property type="match status" value="1"/>
</dbReference>
<name>A0A917FTN5_9BACL</name>
<feature type="chain" id="PRO_5038054360" evidence="8">
    <location>
        <begin position="19"/>
        <end position="403"/>
    </location>
</feature>
<keyword evidence="5" id="KW-0472">Membrane</keyword>
<dbReference type="Pfam" id="PF25198">
    <property type="entry name" value="Spore_GerAC_N"/>
    <property type="match status" value="1"/>
</dbReference>
<comment type="caution">
    <text evidence="11">The sequence shown here is derived from an EMBL/GenBank/DDBJ whole genome shotgun (WGS) entry which is preliminary data.</text>
</comment>
<dbReference type="InterPro" id="IPR008844">
    <property type="entry name" value="Spore_GerAC-like"/>
</dbReference>
<dbReference type="EMBL" id="BMKR01000037">
    <property type="protein sequence ID" value="GGG04040.1"/>
    <property type="molecule type" value="Genomic_DNA"/>
</dbReference>
<evidence type="ECO:0000259" key="9">
    <source>
        <dbReference type="Pfam" id="PF05504"/>
    </source>
</evidence>
<dbReference type="InterPro" id="IPR038501">
    <property type="entry name" value="Spore_GerAC_C_sf"/>
</dbReference>
<evidence type="ECO:0000256" key="4">
    <source>
        <dbReference type="ARBA" id="ARBA00022729"/>
    </source>
</evidence>
<dbReference type="AlphaFoldDB" id="A0A917FTN5"/>
<dbReference type="InterPro" id="IPR057336">
    <property type="entry name" value="GerAC_N"/>
</dbReference>
<evidence type="ECO:0000313" key="12">
    <source>
        <dbReference type="Proteomes" id="UP000637643"/>
    </source>
</evidence>
<feature type="domain" description="Spore germination protein N-terminal" evidence="10">
    <location>
        <begin position="23"/>
        <end position="198"/>
    </location>
</feature>
<evidence type="ECO:0000256" key="5">
    <source>
        <dbReference type="ARBA" id="ARBA00023136"/>
    </source>
</evidence>
<comment type="similarity">
    <text evidence="2">Belongs to the GerABKC lipoprotein family.</text>
</comment>
<evidence type="ECO:0000259" key="10">
    <source>
        <dbReference type="Pfam" id="PF25198"/>
    </source>
</evidence>
<reference evidence="11" key="1">
    <citation type="journal article" date="2014" name="Int. J. Syst. Evol. Microbiol.">
        <title>Complete genome sequence of Corynebacterium casei LMG S-19264T (=DSM 44701T), isolated from a smear-ripened cheese.</title>
        <authorList>
            <consortium name="US DOE Joint Genome Institute (JGI-PGF)"/>
            <person name="Walter F."/>
            <person name="Albersmeier A."/>
            <person name="Kalinowski J."/>
            <person name="Ruckert C."/>
        </authorList>
    </citation>
    <scope>NUCLEOTIDE SEQUENCE</scope>
    <source>
        <strain evidence="11">CGMCC 1.16134</strain>
    </source>
</reference>
<proteinExistence type="inferred from homology"/>
<evidence type="ECO:0000256" key="3">
    <source>
        <dbReference type="ARBA" id="ARBA00022544"/>
    </source>
</evidence>
<evidence type="ECO:0000256" key="1">
    <source>
        <dbReference type="ARBA" id="ARBA00004635"/>
    </source>
</evidence>
<dbReference type="GO" id="GO:0016020">
    <property type="term" value="C:membrane"/>
    <property type="evidence" value="ECO:0007669"/>
    <property type="project" value="UniProtKB-SubCell"/>
</dbReference>
<keyword evidence="6" id="KW-0564">Palmitate</keyword>
<sequence length="403" mass="44185">MRRCRVLAISLIAGLILAGCGNRTEMNELGITTATGFDGHKGNWTVTYQVITPSAIGSGGASGGGGSQAAIHTFSTQGKTIREAVAASSLENPRRLYFAHTNTVFIGKQAAEDGIAEIIDNYYRNPDARQTVKVFIADGEARTYLKKLIPPEKFPGQALAKILQKNKQMSSVYPSVSIHELALKISSDSGAAGVPEISIKGGGDSEKLESMDIFNQTTPASKLSLSRLSIFSKDKKVASLNQKESKALSWLTNQVDTTTLSNEGEHADLSAYLIRKAKVKVTPVKGPQRYTLKVNAKVIGELVETTTDEAISTPQGMNRLQQQAEEVIEAQIREGWEDVQKLKIDLLGIANKIHRKYPQDWRQLKGKWPDEMANMDIDINVKVNIRRPGLFQNSFSKLLETEQ</sequence>
<evidence type="ECO:0000256" key="8">
    <source>
        <dbReference type="SAM" id="SignalP"/>
    </source>
</evidence>
<dbReference type="PANTHER" id="PTHR35789:SF1">
    <property type="entry name" value="SPORE GERMINATION PROTEIN B3"/>
    <property type="match status" value="1"/>
</dbReference>
<evidence type="ECO:0000256" key="2">
    <source>
        <dbReference type="ARBA" id="ARBA00007886"/>
    </source>
</evidence>
<keyword evidence="7" id="KW-0449">Lipoprotein</keyword>
<keyword evidence="3" id="KW-0309">Germination</keyword>
<feature type="domain" description="Spore germination GerAC-like C-terminal" evidence="9">
    <location>
        <begin position="228"/>
        <end position="389"/>
    </location>
</feature>
<comment type="subcellular location">
    <subcellularLocation>
        <location evidence="1">Membrane</location>
        <topology evidence="1">Lipid-anchor</topology>
    </subcellularLocation>
</comment>
<dbReference type="InterPro" id="IPR046953">
    <property type="entry name" value="Spore_GerAC-like_C"/>
</dbReference>
<dbReference type="PROSITE" id="PS51257">
    <property type="entry name" value="PROKAR_LIPOPROTEIN"/>
    <property type="match status" value="1"/>
</dbReference>
<gene>
    <name evidence="11" type="primary">gerKC</name>
    <name evidence="11" type="ORF">GCM10010912_56000</name>
</gene>
<dbReference type="Gene3D" id="3.30.300.210">
    <property type="entry name" value="Nutrient germinant receptor protein C, domain 3"/>
    <property type="match status" value="1"/>
</dbReference>
<dbReference type="NCBIfam" id="TIGR02887">
    <property type="entry name" value="spore_ger_x_C"/>
    <property type="match status" value="1"/>
</dbReference>
<dbReference type="PANTHER" id="PTHR35789">
    <property type="entry name" value="SPORE GERMINATION PROTEIN B3"/>
    <property type="match status" value="1"/>
</dbReference>
<dbReference type="RefSeq" id="WP_189030741.1">
    <property type="nucleotide sequence ID" value="NZ_BMKR01000037.1"/>
</dbReference>
<evidence type="ECO:0000256" key="7">
    <source>
        <dbReference type="ARBA" id="ARBA00023288"/>
    </source>
</evidence>
<evidence type="ECO:0000256" key="6">
    <source>
        <dbReference type="ARBA" id="ARBA00023139"/>
    </source>
</evidence>
<keyword evidence="4 8" id="KW-0732">Signal</keyword>
<reference evidence="11" key="2">
    <citation type="submission" date="2020-09" db="EMBL/GenBank/DDBJ databases">
        <authorList>
            <person name="Sun Q."/>
            <person name="Zhou Y."/>
        </authorList>
    </citation>
    <scope>NUCLEOTIDE SEQUENCE</scope>
    <source>
        <strain evidence="11">CGMCC 1.16134</strain>
    </source>
</reference>
<organism evidence="11 12">
    <name type="scientific">Paenibacillus albidus</name>
    <dbReference type="NCBI Taxonomy" id="2041023"/>
    <lineage>
        <taxon>Bacteria</taxon>
        <taxon>Bacillati</taxon>
        <taxon>Bacillota</taxon>
        <taxon>Bacilli</taxon>
        <taxon>Bacillales</taxon>
        <taxon>Paenibacillaceae</taxon>
        <taxon>Paenibacillus</taxon>
    </lineage>
</organism>
<protein>
    <submittedName>
        <fullName evidence="11">Spore germination protein KC</fullName>
    </submittedName>
</protein>
<feature type="signal peptide" evidence="8">
    <location>
        <begin position="1"/>
        <end position="18"/>
    </location>
</feature>
<accession>A0A917FTN5</accession>
<dbReference type="GO" id="GO:0009847">
    <property type="term" value="P:spore germination"/>
    <property type="evidence" value="ECO:0007669"/>
    <property type="project" value="InterPro"/>
</dbReference>
<keyword evidence="12" id="KW-1185">Reference proteome</keyword>
<dbReference type="Proteomes" id="UP000637643">
    <property type="component" value="Unassembled WGS sequence"/>
</dbReference>